<organism evidence="1 2">
    <name type="scientific">Porites lobata</name>
    <dbReference type="NCBI Taxonomy" id="104759"/>
    <lineage>
        <taxon>Eukaryota</taxon>
        <taxon>Metazoa</taxon>
        <taxon>Cnidaria</taxon>
        <taxon>Anthozoa</taxon>
        <taxon>Hexacorallia</taxon>
        <taxon>Scleractinia</taxon>
        <taxon>Fungiina</taxon>
        <taxon>Poritidae</taxon>
        <taxon>Porites</taxon>
    </lineage>
</organism>
<keyword evidence="2" id="KW-1185">Reference proteome</keyword>
<protein>
    <submittedName>
        <fullName evidence="1">Uncharacterized protein</fullName>
    </submittedName>
</protein>
<dbReference type="EMBL" id="CALNXK010000013">
    <property type="protein sequence ID" value="CAH3045179.1"/>
    <property type="molecule type" value="Genomic_DNA"/>
</dbReference>
<proteinExistence type="predicted"/>
<accession>A0ABN8NCF3</accession>
<name>A0ABN8NCF3_9CNID</name>
<reference evidence="1 2" key="1">
    <citation type="submission" date="2022-05" db="EMBL/GenBank/DDBJ databases">
        <authorList>
            <consortium name="Genoscope - CEA"/>
            <person name="William W."/>
        </authorList>
    </citation>
    <scope>NUCLEOTIDE SEQUENCE [LARGE SCALE GENOMIC DNA]</scope>
</reference>
<sequence length="72" mass="8211">MPKKNGLGWKPAFTFPGLGGGIDIHKAIESAKKFKDWVFSKVLPSIRKYGQFILFDNPNNSMFQIENETELH</sequence>
<evidence type="ECO:0000313" key="1">
    <source>
        <dbReference type="EMBL" id="CAH3045179.1"/>
    </source>
</evidence>
<gene>
    <name evidence="1" type="ORF">PLOB_00006667</name>
</gene>
<dbReference type="Proteomes" id="UP001159405">
    <property type="component" value="Unassembled WGS sequence"/>
</dbReference>
<comment type="caution">
    <text evidence="1">The sequence shown here is derived from an EMBL/GenBank/DDBJ whole genome shotgun (WGS) entry which is preliminary data.</text>
</comment>
<evidence type="ECO:0000313" key="2">
    <source>
        <dbReference type="Proteomes" id="UP001159405"/>
    </source>
</evidence>